<evidence type="ECO:0000256" key="8">
    <source>
        <dbReference type="ARBA" id="ARBA00023136"/>
    </source>
</evidence>
<accession>A0A1Z4LVK1</accession>
<proteinExistence type="inferred from homology"/>
<dbReference type="PANTHER" id="PTHR47755:SF1">
    <property type="entry name" value="CELL DIVISION PROTEIN FTSX"/>
    <property type="match status" value="1"/>
</dbReference>
<dbReference type="Proteomes" id="UP000218418">
    <property type="component" value="Chromosome"/>
</dbReference>
<dbReference type="Gene3D" id="3.30.70.3040">
    <property type="match status" value="1"/>
</dbReference>
<dbReference type="InterPro" id="IPR004513">
    <property type="entry name" value="FtsX"/>
</dbReference>
<organism evidence="14 15">
    <name type="scientific">Calothrix parasitica NIES-267</name>
    <dbReference type="NCBI Taxonomy" id="1973488"/>
    <lineage>
        <taxon>Bacteria</taxon>
        <taxon>Bacillati</taxon>
        <taxon>Cyanobacteriota</taxon>
        <taxon>Cyanophyceae</taxon>
        <taxon>Nostocales</taxon>
        <taxon>Calotrichaceae</taxon>
        <taxon>Calothrix</taxon>
    </lineage>
</organism>
<keyword evidence="6 11" id="KW-0812">Transmembrane</keyword>
<evidence type="ECO:0000256" key="6">
    <source>
        <dbReference type="ARBA" id="ARBA00022692"/>
    </source>
</evidence>
<evidence type="ECO:0000256" key="1">
    <source>
        <dbReference type="ARBA" id="ARBA00004651"/>
    </source>
</evidence>
<evidence type="ECO:0000256" key="11">
    <source>
        <dbReference type="SAM" id="Phobius"/>
    </source>
</evidence>
<dbReference type="Pfam" id="PF02687">
    <property type="entry name" value="FtsX"/>
    <property type="match status" value="1"/>
</dbReference>
<feature type="transmembrane region" description="Helical" evidence="11">
    <location>
        <begin position="171"/>
        <end position="196"/>
    </location>
</feature>
<evidence type="ECO:0000259" key="13">
    <source>
        <dbReference type="Pfam" id="PF18075"/>
    </source>
</evidence>
<name>A0A1Z4LVK1_9CYAN</name>
<comment type="similarity">
    <text evidence="2 10">Belongs to the ABC-4 integral membrane protein family. FtsX subfamily.</text>
</comment>
<keyword evidence="9 10" id="KW-0131">Cell cycle</keyword>
<evidence type="ECO:0000259" key="12">
    <source>
        <dbReference type="Pfam" id="PF02687"/>
    </source>
</evidence>
<dbReference type="InterPro" id="IPR040690">
    <property type="entry name" value="FtsX_ECD"/>
</dbReference>
<dbReference type="PIRSF" id="PIRSF003097">
    <property type="entry name" value="FtsX"/>
    <property type="match status" value="1"/>
</dbReference>
<dbReference type="InterPro" id="IPR003838">
    <property type="entry name" value="ABC3_permease_C"/>
</dbReference>
<dbReference type="GO" id="GO:0051301">
    <property type="term" value="P:cell division"/>
    <property type="evidence" value="ECO:0007669"/>
    <property type="project" value="UniProtKB-KW"/>
</dbReference>
<dbReference type="GO" id="GO:0005886">
    <property type="term" value="C:plasma membrane"/>
    <property type="evidence" value="ECO:0007669"/>
    <property type="project" value="UniProtKB-SubCell"/>
</dbReference>
<keyword evidence="7 11" id="KW-1133">Transmembrane helix</keyword>
<feature type="domain" description="ABC3 transporter permease C-terminal" evidence="12">
    <location>
        <begin position="175"/>
        <end position="287"/>
    </location>
</feature>
<keyword evidence="8 10" id="KW-0472">Membrane</keyword>
<feature type="transmembrane region" description="Helical" evidence="11">
    <location>
        <begin position="271"/>
        <end position="294"/>
    </location>
</feature>
<sequence>MLKFLTKLDYLLKETFLGLRRGGWMNWAAVSTVAVLLFLFGISLQTSWQVEKLLHQFGSQLEVSVYLEPAGRGESIETLIAKMPEVATIKTITKEQAWEKLVQEMGISDIEGATQQLDGNPLVDEIKVKAINSQVVPDLATNLAKIPVVDTVQYVDEAVRRIAQLHRGLNWVTLTITVILTLTAVAVTSITIRLVVTARRREIEIMQLVGATSTWIYLPFILQGITFGILGGAVAWIFISLVQQLLNKMLANQPEFIQFLTNGLQLTSLQILLLPVILLSFGATVGLIGSLFALRSNGKINREFTHTAKSAIKVNS</sequence>
<evidence type="ECO:0000256" key="2">
    <source>
        <dbReference type="ARBA" id="ARBA00007379"/>
    </source>
</evidence>
<evidence type="ECO:0000256" key="7">
    <source>
        <dbReference type="ARBA" id="ARBA00022989"/>
    </source>
</evidence>
<evidence type="ECO:0000256" key="10">
    <source>
        <dbReference type="PIRNR" id="PIRNR003097"/>
    </source>
</evidence>
<evidence type="ECO:0000313" key="15">
    <source>
        <dbReference type="Proteomes" id="UP000218418"/>
    </source>
</evidence>
<evidence type="ECO:0000256" key="5">
    <source>
        <dbReference type="ARBA" id="ARBA00022618"/>
    </source>
</evidence>
<keyword evidence="5 10" id="KW-0132">Cell division</keyword>
<evidence type="ECO:0000313" key="14">
    <source>
        <dbReference type="EMBL" id="BAY85266.1"/>
    </source>
</evidence>
<comment type="subcellular location">
    <subcellularLocation>
        <location evidence="1">Cell membrane</location>
        <topology evidence="1">Multi-pass membrane protein</topology>
    </subcellularLocation>
</comment>
<dbReference type="AlphaFoldDB" id="A0A1Z4LVK1"/>
<dbReference type="Pfam" id="PF18075">
    <property type="entry name" value="FtsX_ECD"/>
    <property type="match status" value="1"/>
</dbReference>
<keyword evidence="4 10" id="KW-1003">Cell membrane</keyword>
<feature type="transmembrane region" description="Helical" evidence="11">
    <location>
        <begin position="216"/>
        <end position="239"/>
    </location>
</feature>
<evidence type="ECO:0000256" key="4">
    <source>
        <dbReference type="ARBA" id="ARBA00022475"/>
    </source>
</evidence>
<protein>
    <recommendedName>
        <fullName evidence="3 10">Cell division protein FtsX</fullName>
    </recommendedName>
</protein>
<feature type="domain" description="FtsX extracellular" evidence="13">
    <location>
        <begin position="61"/>
        <end position="152"/>
    </location>
</feature>
<reference evidence="14 15" key="1">
    <citation type="submission" date="2017-06" db="EMBL/GenBank/DDBJ databases">
        <title>Genome sequencing of cyanobaciteial culture collection at National Institute for Environmental Studies (NIES).</title>
        <authorList>
            <person name="Hirose Y."/>
            <person name="Shimura Y."/>
            <person name="Fujisawa T."/>
            <person name="Nakamura Y."/>
            <person name="Kawachi M."/>
        </authorList>
    </citation>
    <scope>NUCLEOTIDE SEQUENCE [LARGE SCALE GENOMIC DNA]</scope>
    <source>
        <strain evidence="14 15">NIES-267</strain>
    </source>
</reference>
<keyword evidence="15" id="KW-1185">Reference proteome</keyword>
<dbReference type="PANTHER" id="PTHR47755">
    <property type="entry name" value="CELL DIVISION PROTEIN FTSX"/>
    <property type="match status" value="1"/>
</dbReference>
<gene>
    <name evidence="14" type="ORF">NIES267_47650</name>
</gene>
<dbReference type="EMBL" id="AP018227">
    <property type="protein sequence ID" value="BAY85266.1"/>
    <property type="molecule type" value="Genomic_DNA"/>
</dbReference>
<evidence type="ECO:0000256" key="9">
    <source>
        <dbReference type="ARBA" id="ARBA00023306"/>
    </source>
</evidence>
<evidence type="ECO:0000256" key="3">
    <source>
        <dbReference type="ARBA" id="ARBA00021907"/>
    </source>
</evidence>
<dbReference type="OrthoDB" id="9813411at2"/>
<feature type="transmembrane region" description="Helical" evidence="11">
    <location>
        <begin position="24"/>
        <end position="44"/>
    </location>
</feature>